<evidence type="ECO:0000256" key="2">
    <source>
        <dbReference type="ARBA" id="ARBA00008574"/>
    </source>
</evidence>
<evidence type="ECO:0000259" key="12">
    <source>
        <dbReference type="Pfam" id="PF01529"/>
    </source>
</evidence>
<keyword evidence="3 11" id="KW-0808">Transferase</keyword>
<feature type="transmembrane region" description="Helical" evidence="11">
    <location>
        <begin position="127"/>
        <end position="151"/>
    </location>
</feature>
<proteinExistence type="inferred from homology"/>
<evidence type="ECO:0000256" key="11">
    <source>
        <dbReference type="RuleBase" id="RU079119"/>
    </source>
</evidence>
<evidence type="ECO:0000256" key="4">
    <source>
        <dbReference type="ARBA" id="ARBA00022692"/>
    </source>
</evidence>
<evidence type="ECO:0000256" key="1">
    <source>
        <dbReference type="ARBA" id="ARBA00004127"/>
    </source>
</evidence>
<evidence type="ECO:0000256" key="7">
    <source>
        <dbReference type="ARBA" id="ARBA00023139"/>
    </source>
</evidence>
<reference evidence="13 14" key="1">
    <citation type="journal article" date="2021" name="Plant Biotechnol. J.">
        <title>Multi-omics assisted identification of the key and species-specific regulatory components of drought-tolerant mechanisms in Gossypium stocksii.</title>
        <authorList>
            <person name="Yu D."/>
            <person name="Ke L."/>
            <person name="Zhang D."/>
            <person name="Wu Y."/>
            <person name="Sun Y."/>
            <person name="Mei J."/>
            <person name="Sun J."/>
            <person name="Sun Y."/>
        </authorList>
    </citation>
    <scope>NUCLEOTIDE SEQUENCE [LARGE SCALE GENOMIC DNA]</scope>
    <source>
        <strain evidence="14">cv. E1</strain>
        <tissue evidence="13">Leaf</tissue>
    </source>
</reference>
<keyword evidence="4 11" id="KW-0812">Transmembrane</keyword>
<protein>
    <recommendedName>
        <fullName evidence="11">S-acyltransferase</fullName>
        <ecNumber evidence="11">2.3.1.225</ecNumber>
    </recommendedName>
    <alternativeName>
        <fullName evidence="11">Palmitoyltransferase</fullName>
    </alternativeName>
</protein>
<evidence type="ECO:0000256" key="8">
    <source>
        <dbReference type="ARBA" id="ARBA00023288"/>
    </source>
</evidence>
<dbReference type="InterPro" id="IPR039859">
    <property type="entry name" value="PFA4/ZDH16/20/ERF2-like"/>
</dbReference>
<dbReference type="GO" id="GO:0005794">
    <property type="term" value="C:Golgi apparatus"/>
    <property type="evidence" value="ECO:0007669"/>
    <property type="project" value="TreeGrafter"/>
</dbReference>
<keyword evidence="8" id="KW-0449">Lipoprotein</keyword>
<comment type="subcellular location">
    <subcellularLocation>
        <location evidence="1">Endomembrane system</location>
        <topology evidence="1">Multi-pass membrane protein</topology>
    </subcellularLocation>
</comment>
<feature type="domain" description="Palmitoyltransferase DHHC" evidence="12">
    <location>
        <begin position="77"/>
        <end position="160"/>
    </location>
</feature>
<evidence type="ECO:0000256" key="9">
    <source>
        <dbReference type="ARBA" id="ARBA00023315"/>
    </source>
</evidence>
<keyword evidence="6 11" id="KW-0472">Membrane</keyword>
<dbReference type="AlphaFoldDB" id="A0A9D3WEY2"/>
<keyword evidence="5 11" id="KW-1133">Transmembrane helix</keyword>
<dbReference type="EC" id="2.3.1.225" evidence="11"/>
<evidence type="ECO:0000256" key="6">
    <source>
        <dbReference type="ARBA" id="ARBA00023136"/>
    </source>
</evidence>
<dbReference type="EMBL" id="JAIQCV010000001">
    <property type="protein sequence ID" value="KAH1128637.1"/>
    <property type="molecule type" value="Genomic_DNA"/>
</dbReference>
<name>A0A9D3WEY2_9ROSI</name>
<accession>A0A9D3WEY2</accession>
<comment type="caution">
    <text evidence="13">The sequence shown here is derived from an EMBL/GenBank/DDBJ whole genome shotgun (WGS) entry which is preliminary data.</text>
</comment>
<dbReference type="GO" id="GO:0019706">
    <property type="term" value="F:protein-cysteine S-palmitoyltransferase activity"/>
    <property type="evidence" value="ECO:0007669"/>
    <property type="project" value="UniProtKB-EC"/>
</dbReference>
<organism evidence="13 14">
    <name type="scientific">Gossypium stocksii</name>
    <dbReference type="NCBI Taxonomy" id="47602"/>
    <lineage>
        <taxon>Eukaryota</taxon>
        <taxon>Viridiplantae</taxon>
        <taxon>Streptophyta</taxon>
        <taxon>Embryophyta</taxon>
        <taxon>Tracheophyta</taxon>
        <taxon>Spermatophyta</taxon>
        <taxon>Magnoliopsida</taxon>
        <taxon>eudicotyledons</taxon>
        <taxon>Gunneridae</taxon>
        <taxon>Pentapetalae</taxon>
        <taxon>rosids</taxon>
        <taxon>malvids</taxon>
        <taxon>Malvales</taxon>
        <taxon>Malvaceae</taxon>
        <taxon>Malvoideae</taxon>
        <taxon>Gossypium</taxon>
    </lineage>
</organism>
<dbReference type="PANTHER" id="PTHR22883:SF43">
    <property type="entry name" value="PALMITOYLTRANSFERASE APP"/>
    <property type="match status" value="1"/>
</dbReference>
<keyword evidence="7" id="KW-0564">Palmitate</keyword>
<keyword evidence="14" id="KW-1185">Reference proteome</keyword>
<comment type="similarity">
    <text evidence="2 11">Belongs to the DHHC palmitoyltransferase family.</text>
</comment>
<evidence type="ECO:0000313" key="14">
    <source>
        <dbReference type="Proteomes" id="UP000828251"/>
    </source>
</evidence>
<evidence type="ECO:0000256" key="5">
    <source>
        <dbReference type="ARBA" id="ARBA00022989"/>
    </source>
</evidence>
<dbReference type="OrthoDB" id="4096362at2759"/>
<gene>
    <name evidence="13" type="ORF">J1N35_000015</name>
</gene>
<dbReference type="Pfam" id="PF01529">
    <property type="entry name" value="DHHC"/>
    <property type="match status" value="1"/>
</dbReference>
<dbReference type="GO" id="GO:0005783">
    <property type="term" value="C:endoplasmic reticulum"/>
    <property type="evidence" value="ECO:0007669"/>
    <property type="project" value="TreeGrafter"/>
</dbReference>
<comment type="domain">
    <text evidence="11">The DHHC domain is required for palmitoyltransferase activity.</text>
</comment>
<keyword evidence="9 11" id="KW-0012">Acyltransferase</keyword>
<evidence type="ECO:0000256" key="3">
    <source>
        <dbReference type="ARBA" id="ARBA00022679"/>
    </source>
</evidence>
<sequence length="214" mass="24264">MYVVLPPHGSDPAVGRVIYGFTKLGKATIIDQKQQNLMLINVGDFWSDLVLLLLTSGGDPGIISRNAHRPEPEAFGGNQDCRFFFKFVFSTTLLCMYVFGLSWVYIRRIMASEETTTWRAMIQTPTSIVLIVYTFISMWFVGGLTAFHLYLISTNQMTWVTMLVYIPGGLTEVEKVVAGKCRRKLFLWPLEWGTQIEQLGVAAGAWQPRSLRRN</sequence>
<evidence type="ECO:0000256" key="10">
    <source>
        <dbReference type="ARBA" id="ARBA00048048"/>
    </source>
</evidence>
<evidence type="ECO:0000313" key="13">
    <source>
        <dbReference type="EMBL" id="KAH1128637.1"/>
    </source>
</evidence>
<dbReference type="InterPro" id="IPR001594">
    <property type="entry name" value="Palmitoyltrfase_DHHC"/>
</dbReference>
<dbReference type="GO" id="GO:0006612">
    <property type="term" value="P:protein targeting to membrane"/>
    <property type="evidence" value="ECO:0007669"/>
    <property type="project" value="TreeGrafter"/>
</dbReference>
<feature type="transmembrane region" description="Helical" evidence="11">
    <location>
        <begin position="83"/>
        <end position="106"/>
    </location>
</feature>
<dbReference type="PANTHER" id="PTHR22883">
    <property type="entry name" value="ZINC FINGER DHHC DOMAIN CONTAINING PROTEIN"/>
    <property type="match status" value="1"/>
</dbReference>
<dbReference type="Proteomes" id="UP000828251">
    <property type="component" value="Unassembled WGS sequence"/>
</dbReference>
<comment type="catalytic activity">
    <reaction evidence="10 11">
        <text>L-cysteinyl-[protein] + hexadecanoyl-CoA = S-hexadecanoyl-L-cysteinyl-[protein] + CoA</text>
        <dbReference type="Rhea" id="RHEA:36683"/>
        <dbReference type="Rhea" id="RHEA-COMP:10131"/>
        <dbReference type="Rhea" id="RHEA-COMP:11032"/>
        <dbReference type="ChEBI" id="CHEBI:29950"/>
        <dbReference type="ChEBI" id="CHEBI:57287"/>
        <dbReference type="ChEBI" id="CHEBI:57379"/>
        <dbReference type="ChEBI" id="CHEBI:74151"/>
        <dbReference type="EC" id="2.3.1.225"/>
    </reaction>
</comment>